<proteinExistence type="predicted"/>
<evidence type="ECO:0000259" key="4">
    <source>
        <dbReference type="PROSITE" id="PS51782"/>
    </source>
</evidence>
<feature type="region of interest" description="Disordered" evidence="2">
    <location>
        <begin position="218"/>
        <end position="290"/>
    </location>
</feature>
<feature type="transmembrane region" description="Helical" evidence="3">
    <location>
        <begin position="531"/>
        <end position="549"/>
    </location>
</feature>
<feature type="compositionally biased region" description="Basic and acidic residues" evidence="2">
    <location>
        <begin position="178"/>
        <end position="201"/>
    </location>
</feature>
<comment type="caution">
    <text evidence="5">The sequence shown here is derived from an EMBL/GenBank/DDBJ whole genome shotgun (WGS) entry which is preliminary data.</text>
</comment>
<dbReference type="InterPro" id="IPR020012">
    <property type="entry name" value="LysM_FimV"/>
</dbReference>
<feature type="compositionally biased region" description="Acidic residues" evidence="2">
    <location>
        <begin position="885"/>
        <end position="897"/>
    </location>
</feature>
<dbReference type="EMBL" id="MDLC01000036">
    <property type="protein sequence ID" value="ODS23203.1"/>
    <property type="molecule type" value="Genomic_DNA"/>
</dbReference>
<gene>
    <name evidence="5" type="ORF">AB835_10200</name>
</gene>
<feature type="region of interest" description="Disordered" evidence="2">
    <location>
        <begin position="808"/>
        <end position="841"/>
    </location>
</feature>
<feature type="region of interest" description="Disordered" evidence="2">
    <location>
        <begin position="871"/>
        <end position="897"/>
    </location>
</feature>
<organism evidence="5 6">
    <name type="scientific">Candidatus Endobugula sertula</name>
    <name type="common">Bugula neritina bacterial symbiont</name>
    <dbReference type="NCBI Taxonomy" id="62101"/>
    <lineage>
        <taxon>Bacteria</taxon>
        <taxon>Pseudomonadati</taxon>
        <taxon>Pseudomonadota</taxon>
        <taxon>Gammaproteobacteria</taxon>
        <taxon>Cellvibrionales</taxon>
        <taxon>Cellvibrionaceae</taxon>
        <taxon>Candidatus Endobugula</taxon>
    </lineage>
</organism>
<evidence type="ECO:0000313" key="6">
    <source>
        <dbReference type="Proteomes" id="UP000242502"/>
    </source>
</evidence>
<reference evidence="5 6" key="1">
    <citation type="journal article" date="2016" name="Appl. Environ. Microbiol.">
        <title>Lack of Overt Genome Reduction in the Bryostatin-Producing Bryozoan Symbiont "Candidatus Endobugula sertula".</title>
        <authorList>
            <person name="Miller I.J."/>
            <person name="Vanee N."/>
            <person name="Fong S.S."/>
            <person name="Lim-Fong G.E."/>
            <person name="Kwan J.C."/>
        </authorList>
    </citation>
    <scope>NUCLEOTIDE SEQUENCE [LARGE SCALE GENOMIC DNA]</scope>
    <source>
        <strain evidence="5">AB1-4</strain>
    </source>
</reference>
<keyword evidence="3" id="KW-0472">Membrane</keyword>
<feature type="coiled-coil region" evidence="1">
    <location>
        <begin position="428"/>
        <end position="483"/>
    </location>
</feature>
<evidence type="ECO:0000256" key="2">
    <source>
        <dbReference type="SAM" id="MobiDB-lite"/>
    </source>
</evidence>
<feature type="region of interest" description="Disordered" evidence="2">
    <location>
        <begin position="139"/>
        <end position="206"/>
    </location>
</feature>
<feature type="compositionally biased region" description="Basic and acidic residues" evidence="2">
    <location>
        <begin position="808"/>
        <end position="818"/>
    </location>
</feature>
<dbReference type="NCBIfam" id="TIGR03504">
    <property type="entry name" value="FimV_Cterm"/>
    <property type="match status" value="1"/>
</dbReference>
<dbReference type="CDD" id="cd00118">
    <property type="entry name" value="LysM"/>
    <property type="match status" value="1"/>
</dbReference>
<sequence>MHLRQLIRLIIGILGLLNTGFAWSLGLGEVMVKSAYNEPLNAEIRLLEPQGLTESEILVALASSEDFARIGVEREFFLTKLSFTVSLDNPNNPHIKVTSKEPVREPYLNFLVNTQWPSGRLLREYTILLDLPVFADETSTPSITPVESVPPTIVEPPSVQEPQLVQTPPPVSVAQTESKSKVKSPEPETSHPIEKPSRREPQFSSATDAANSLIRQLSREAAERKSSFPIQLPSEPEEVKTSSPTKEVIRSITPEEAPVSLTGQSRKQLDIDESASIVDEPDTSVPAEPETKVVQEEHHVQAGDTLWRIASQLRPNSSVSVQQTMLALQAVNPDAFINDNINLLRKGKTLRAPTLSEIQNTSFRQAVTAVQRQNQAWRETQQKATLSVVPATPVAKPASVQKQGRLTLLSANNSERHEVKGNGISGSGESLQNELAIVKEELDKASRENSNLKMRISELENQIDTLEGLMQLTNDQLKALELATGQTSEEQPFTEEKPIQVSVNQEAADKLAPEKSEPFLQVITRMITDHLMIIVGVLGAVLLTALIIMRIRQGKDGGDVDDNGDLELDDLALDDGLAAVSLDGNDNLDVLDDQLQKLDEALDKGEAGDVVTEAEIYLGLEQLEKAEGLLQQEIQQNPDNAEARVVLLKIYAKTQNAEAFDDQYAQLLPLGDIASNNQAKILRESISNIGDFDVDSYSLDDPDFSQADSLVDEANDLDKLGVVDNDDSSLDNDESFEEVGEIELDDGGLGEIDSLSVDEATEPQRQGEENLADEDEEPKVSVISDGEDDSLELNNDLLIAGDTESVDFERNDSLDKQDNFSLSEKVGEKDREEEFERELSGDISSLANDTAEELLDNAEQASVEFEIDENLLNDLPSDSDRESALPDEEFQTDDMDDELDLGEDFLSSLSGDIEDDNVSALDNDDENEIDLSLNELDIESALDLELLDVDSDGDDSPAMLSEGIVDEGGIGQDHDGISIDGDLSGNPVEDEVELASDIDDINATSKNDVLVADTGIEVETETNDNFDLDLPPEDLDIDSLDKEIDAMTAVLEEDSSQSEAAVKLGPEVVKPEVSDDDLTEEELEFLNDVDEVETKLDLARAYIDMGDTEGAQDILGEVLEEGNQDQQQDAQKLLNSL</sequence>
<dbReference type="InterPro" id="IPR038440">
    <property type="entry name" value="FimV_C_sf"/>
</dbReference>
<dbReference type="InterPro" id="IPR018392">
    <property type="entry name" value="LysM"/>
</dbReference>
<evidence type="ECO:0000256" key="1">
    <source>
        <dbReference type="SAM" id="Coils"/>
    </source>
</evidence>
<protein>
    <recommendedName>
        <fullName evidence="4">LysM domain-containing protein</fullName>
    </recommendedName>
</protein>
<dbReference type="InterPro" id="IPR057840">
    <property type="entry name" value="FimV_N"/>
</dbReference>
<evidence type="ECO:0000313" key="5">
    <source>
        <dbReference type="EMBL" id="ODS23203.1"/>
    </source>
</evidence>
<dbReference type="InterPro" id="IPR036779">
    <property type="entry name" value="LysM_dom_sf"/>
</dbReference>
<dbReference type="STRING" id="62101.AB835_10200"/>
<keyword evidence="1" id="KW-0175">Coiled coil</keyword>
<accession>A0A1D2QNT0</accession>
<keyword evidence="3" id="KW-0812">Transmembrane</keyword>
<feature type="domain" description="LysM" evidence="4">
    <location>
        <begin position="296"/>
        <end position="352"/>
    </location>
</feature>
<feature type="region of interest" description="Disordered" evidence="2">
    <location>
        <begin position="758"/>
        <end position="779"/>
    </location>
</feature>
<keyword evidence="3" id="KW-1133">Transmembrane helix</keyword>
<dbReference type="Gene3D" id="1.20.58.2200">
    <property type="match status" value="1"/>
</dbReference>
<dbReference type="Proteomes" id="UP000242502">
    <property type="component" value="Unassembled WGS sequence"/>
</dbReference>
<feature type="compositionally biased region" description="Basic and acidic residues" evidence="2">
    <location>
        <begin position="825"/>
        <end position="840"/>
    </location>
</feature>
<dbReference type="Gene3D" id="3.10.350.10">
    <property type="entry name" value="LysM domain"/>
    <property type="match status" value="1"/>
</dbReference>
<dbReference type="PROSITE" id="PS51782">
    <property type="entry name" value="LYSM"/>
    <property type="match status" value="1"/>
</dbReference>
<dbReference type="Pfam" id="PF25800">
    <property type="entry name" value="FimV_N"/>
    <property type="match status" value="1"/>
</dbReference>
<name>A0A1D2QNT0_9GAMM</name>
<dbReference type="InterPro" id="IPR020011">
    <property type="entry name" value="FimV_C"/>
</dbReference>
<dbReference type="AlphaFoldDB" id="A0A1D2QNT0"/>
<dbReference type="NCBIfam" id="TIGR03505">
    <property type="entry name" value="FimV_core"/>
    <property type="match status" value="1"/>
</dbReference>
<evidence type="ECO:0000256" key="3">
    <source>
        <dbReference type="SAM" id="Phobius"/>
    </source>
</evidence>